<comment type="subcellular location">
    <subcellularLocation>
        <location evidence="1">Membrane</location>
        <topology evidence="1">Multi-pass membrane protein</topology>
    </subcellularLocation>
</comment>
<accession>A0A2U9IL54</accession>
<dbReference type="GO" id="GO:0016757">
    <property type="term" value="F:glycosyltransferase activity"/>
    <property type="evidence" value="ECO:0007669"/>
    <property type="project" value="UniProtKB-KW"/>
</dbReference>
<evidence type="ECO:0000259" key="8">
    <source>
        <dbReference type="Pfam" id="PF13632"/>
    </source>
</evidence>
<dbReference type="OrthoDB" id="46222at2157"/>
<dbReference type="EMBL" id="CP029288">
    <property type="protein sequence ID" value="AWR96654.1"/>
    <property type="molecule type" value="Genomic_DNA"/>
</dbReference>
<dbReference type="PANTHER" id="PTHR43867">
    <property type="entry name" value="CELLULOSE SYNTHASE CATALYTIC SUBUNIT A [UDP-FORMING]"/>
    <property type="match status" value="1"/>
</dbReference>
<feature type="domain" description="Glycosyltransferase 2-like" evidence="8">
    <location>
        <begin position="135"/>
        <end position="337"/>
    </location>
</feature>
<dbReference type="GeneID" id="36836940"/>
<organism evidence="9 10">
    <name type="scientific">Acidianus sulfidivorans JP7</name>
    <dbReference type="NCBI Taxonomy" id="619593"/>
    <lineage>
        <taxon>Archaea</taxon>
        <taxon>Thermoproteota</taxon>
        <taxon>Thermoprotei</taxon>
        <taxon>Sulfolobales</taxon>
        <taxon>Sulfolobaceae</taxon>
        <taxon>Acidianus</taxon>
    </lineage>
</organism>
<sequence length="430" mass="49826">MFFISQLFSIILVLSSIISSFWLLLQVYYLKSIKNNYVIKPKNISEHPFFSIIVAIKNEDIQIVKELIDNVGSLNYDNYEVLIVSDDSQDYVNNLIKYCRDKDLNNFRIVRREKPTGRKAGALNYGSRLANGKYLIFLDSEARVSKDFINNVCKYLDYEPLALRLEVRNPENFIERIYYFTTQFAMRSLFLSRYQKGLYIFPNGSAIVISKNTLNNIGFWKEGIVTEDLELGIRAVLKNKKFTFINDVVVSILSPKTLADLYYQIERWAYGSGELFFYGLKLFLKGIRGIEGYIYVIQWGIYSIFIFTLIIISSLQIVLNVPLSVYFASIFIFALALSIYSLLFKINEKNLYLASFATMWASIIGFTKGFFKTRFTWKVTPKVNKNSSIKATSLNILQYIIFFISIINLENSELFPSFILLLLSISIFLL</sequence>
<dbReference type="InterPro" id="IPR050321">
    <property type="entry name" value="Glycosyltr_2/OpgH_subfam"/>
</dbReference>
<feature type="transmembrane region" description="Helical" evidence="7">
    <location>
        <begin position="351"/>
        <end position="371"/>
    </location>
</feature>
<keyword evidence="4 7" id="KW-0812">Transmembrane</keyword>
<keyword evidence="10" id="KW-1185">Reference proteome</keyword>
<evidence type="ECO:0000313" key="10">
    <source>
        <dbReference type="Proteomes" id="UP000248410"/>
    </source>
</evidence>
<dbReference type="CDD" id="cd06423">
    <property type="entry name" value="CESA_like"/>
    <property type="match status" value="1"/>
</dbReference>
<dbReference type="RefSeq" id="WP_110379544.1">
    <property type="nucleotide sequence ID" value="NZ_CP029288.2"/>
</dbReference>
<proteinExistence type="predicted"/>
<gene>
    <name evidence="9" type="ORF">DFR86_03185</name>
</gene>
<dbReference type="Pfam" id="PF13632">
    <property type="entry name" value="Glyco_trans_2_3"/>
    <property type="match status" value="1"/>
</dbReference>
<evidence type="ECO:0000256" key="6">
    <source>
        <dbReference type="ARBA" id="ARBA00023136"/>
    </source>
</evidence>
<evidence type="ECO:0000256" key="7">
    <source>
        <dbReference type="SAM" id="Phobius"/>
    </source>
</evidence>
<dbReference type="Gene3D" id="3.90.550.10">
    <property type="entry name" value="Spore Coat Polysaccharide Biosynthesis Protein SpsA, Chain A"/>
    <property type="match status" value="1"/>
</dbReference>
<evidence type="ECO:0000256" key="5">
    <source>
        <dbReference type="ARBA" id="ARBA00022989"/>
    </source>
</evidence>
<feature type="transmembrane region" description="Helical" evidence="7">
    <location>
        <begin position="293"/>
        <end position="319"/>
    </location>
</feature>
<feature type="transmembrane region" description="Helical" evidence="7">
    <location>
        <begin position="391"/>
        <end position="407"/>
    </location>
</feature>
<dbReference type="InterPro" id="IPR001173">
    <property type="entry name" value="Glyco_trans_2-like"/>
</dbReference>
<protein>
    <submittedName>
        <fullName evidence="9">Glycosyl transferase family 2</fullName>
    </submittedName>
</protein>
<dbReference type="InterPro" id="IPR029044">
    <property type="entry name" value="Nucleotide-diphossugar_trans"/>
</dbReference>
<dbReference type="GO" id="GO:0016020">
    <property type="term" value="C:membrane"/>
    <property type="evidence" value="ECO:0007669"/>
    <property type="project" value="UniProtKB-SubCell"/>
</dbReference>
<feature type="transmembrane region" description="Helical" evidence="7">
    <location>
        <begin position="325"/>
        <end position="344"/>
    </location>
</feature>
<dbReference type="SUPFAM" id="SSF53448">
    <property type="entry name" value="Nucleotide-diphospho-sugar transferases"/>
    <property type="match status" value="1"/>
</dbReference>
<evidence type="ECO:0000256" key="4">
    <source>
        <dbReference type="ARBA" id="ARBA00022692"/>
    </source>
</evidence>
<keyword evidence="2" id="KW-0328">Glycosyltransferase</keyword>
<feature type="transmembrane region" description="Helical" evidence="7">
    <location>
        <begin position="6"/>
        <end position="30"/>
    </location>
</feature>
<name>A0A2U9IL54_9CREN</name>
<evidence type="ECO:0000313" key="9">
    <source>
        <dbReference type="EMBL" id="AWR96654.1"/>
    </source>
</evidence>
<dbReference type="KEGG" id="asul:DFR86_03185"/>
<evidence type="ECO:0000256" key="1">
    <source>
        <dbReference type="ARBA" id="ARBA00004141"/>
    </source>
</evidence>
<reference evidence="9 10" key="1">
    <citation type="submission" date="2018-05" db="EMBL/GenBank/DDBJ databases">
        <title>Complete Genome Sequences of Extremely Thermoacidophilic, Metal-Mobilizing Type-Strain Members of the Archaeal Family Sulfolobaceae: Acidianus brierleyi DSM-1651T, Acidianus sulfidivorans DSM-18786T, Metallosphaera hakonensis DSM-7519T, and Metallosphaera prunae DSM-10039T.</title>
        <authorList>
            <person name="Counts J.A."/>
            <person name="Kelly R.M."/>
        </authorList>
    </citation>
    <scope>NUCLEOTIDE SEQUENCE [LARGE SCALE GENOMIC DNA]</scope>
    <source>
        <strain evidence="9 10">JP7</strain>
    </source>
</reference>
<dbReference type="PANTHER" id="PTHR43867:SF2">
    <property type="entry name" value="CELLULOSE SYNTHASE CATALYTIC SUBUNIT A [UDP-FORMING]"/>
    <property type="match status" value="1"/>
</dbReference>
<evidence type="ECO:0000256" key="3">
    <source>
        <dbReference type="ARBA" id="ARBA00022679"/>
    </source>
</evidence>
<keyword evidence="5 7" id="KW-1133">Transmembrane helix</keyword>
<evidence type="ECO:0000256" key="2">
    <source>
        <dbReference type="ARBA" id="ARBA00022676"/>
    </source>
</evidence>
<dbReference type="AlphaFoldDB" id="A0A2U9IL54"/>
<keyword evidence="6 7" id="KW-0472">Membrane</keyword>
<keyword evidence="3 9" id="KW-0808">Transferase</keyword>
<dbReference type="Proteomes" id="UP000248410">
    <property type="component" value="Chromosome"/>
</dbReference>